<sequence>MSAPDASGHLPANGVTLAYDCFGDAAAETILLIAGLGTQMIRWTEAFCRALAERGFRVVRFDNRDSGRSTAFTPHGATDFAALSAALAEGRRPDLAYTLADMAQDAVGLLDALSVRRAHVVGRSMGGMIAQILASEHPARVGSLTAIMSSTGNPGLPPAAPDAMALMMRPAPDPSLDEAGFVAQAVAVARRLAGRSDPLDEAAYRALIRAELRRGYVPGGFGRQLAALVLAGDRRARLAAIRAPTLVVHGTEDPLFPLACGQDIADSIPGAAWLPIQGMGHDLPPSLHGPIAEAIARTARRATPSVPGEQPAIDPGRGA</sequence>
<keyword evidence="4" id="KW-1185">Reference proteome</keyword>
<evidence type="ECO:0000256" key="1">
    <source>
        <dbReference type="SAM" id="MobiDB-lite"/>
    </source>
</evidence>
<dbReference type="InterPro" id="IPR000073">
    <property type="entry name" value="AB_hydrolase_1"/>
</dbReference>
<organism evidence="3 4">
    <name type="scientific">Methylobacterium radiotolerans</name>
    <dbReference type="NCBI Taxonomy" id="31998"/>
    <lineage>
        <taxon>Bacteria</taxon>
        <taxon>Pseudomonadati</taxon>
        <taxon>Pseudomonadota</taxon>
        <taxon>Alphaproteobacteria</taxon>
        <taxon>Hyphomicrobiales</taxon>
        <taxon>Methylobacteriaceae</taxon>
        <taxon>Methylobacterium</taxon>
    </lineage>
</organism>
<name>A0ABV2NHW2_9HYPH</name>
<protein>
    <submittedName>
        <fullName evidence="3">Pimeloyl-ACP methyl ester carboxylesterase</fullName>
    </submittedName>
</protein>
<dbReference type="InterPro" id="IPR050471">
    <property type="entry name" value="AB_hydrolase"/>
</dbReference>
<proteinExistence type="predicted"/>
<gene>
    <name evidence="3" type="ORF">ABIC20_003402</name>
</gene>
<dbReference type="Proteomes" id="UP001549119">
    <property type="component" value="Unassembled WGS sequence"/>
</dbReference>
<dbReference type="PANTHER" id="PTHR43433">
    <property type="entry name" value="HYDROLASE, ALPHA/BETA FOLD FAMILY PROTEIN"/>
    <property type="match status" value="1"/>
</dbReference>
<dbReference type="PANTHER" id="PTHR43433:SF5">
    <property type="entry name" value="AB HYDROLASE-1 DOMAIN-CONTAINING PROTEIN"/>
    <property type="match status" value="1"/>
</dbReference>
<dbReference type="Gene3D" id="3.40.50.1820">
    <property type="entry name" value="alpha/beta hydrolase"/>
    <property type="match status" value="1"/>
</dbReference>
<evidence type="ECO:0000259" key="2">
    <source>
        <dbReference type="Pfam" id="PF00561"/>
    </source>
</evidence>
<feature type="domain" description="AB hydrolase-1" evidence="2">
    <location>
        <begin position="29"/>
        <end position="282"/>
    </location>
</feature>
<accession>A0ABV2NHW2</accession>
<evidence type="ECO:0000313" key="3">
    <source>
        <dbReference type="EMBL" id="MET3866093.1"/>
    </source>
</evidence>
<evidence type="ECO:0000313" key="4">
    <source>
        <dbReference type="Proteomes" id="UP001549119"/>
    </source>
</evidence>
<comment type="caution">
    <text evidence="3">The sequence shown here is derived from an EMBL/GenBank/DDBJ whole genome shotgun (WGS) entry which is preliminary data.</text>
</comment>
<dbReference type="SUPFAM" id="SSF53474">
    <property type="entry name" value="alpha/beta-Hydrolases"/>
    <property type="match status" value="1"/>
</dbReference>
<dbReference type="Pfam" id="PF00561">
    <property type="entry name" value="Abhydrolase_1"/>
    <property type="match status" value="1"/>
</dbReference>
<dbReference type="EMBL" id="JBEPNW010000002">
    <property type="protein sequence ID" value="MET3866093.1"/>
    <property type="molecule type" value="Genomic_DNA"/>
</dbReference>
<reference evidence="3 4" key="1">
    <citation type="submission" date="2024-06" db="EMBL/GenBank/DDBJ databases">
        <title>Genomics of switchgrass bacterial isolates.</title>
        <authorList>
            <person name="Shade A."/>
        </authorList>
    </citation>
    <scope>NUCLEOTIDE SEQUENCE [LARGE SCALE GENOMIC DNA]</scope>
    <source>
        <strain evidence="3 4">PvP084</strain>
    </source>
</reference>
<feature type="region of interest" description="Disordered" evidence="1">
    <location>
        <begin position="300"/>
        <end position="319"/>
    </location>
</feature>
<dbReference type="RefSeq" id="WP_071000074.1">
    <property type="nucleotide sequence ID" value="NZ_JBEPNV010000001.1"/>
</dbReference>
<dbReference type="InterPro" id="IPR029058">
    <property type="entry name" value="AB_hydrolase_fold"/>
</dbReference>